<feature type="transmembrane region" description="Helical" evidence="2">
    <location>
        <begin position="46"/>
        <end position="64"/>
    </location>
</feature>
<keyword evidence="1" id="KW-0813">Transport</keyword>
<dbReference type="InterPro" id="IPR003784">
    <property type="entry name" value="BioY"/>
</dbReference>
<dbReference type="RefSeq" id="WP_248651707.1">
    <property type="nucleotide sequence ID" value="NZ_CP096659.1"/>
</dbReference>
<evidence type="ECO:0000256" key="1">
    <source>
        <dbReference type="PIRNR" id="PIRNR016661"/>
    </source>
</evidence>
<keyword evidence="4" id="KW-1185">Reference proteome</keyword>
<evidence type="ECO:0000313" key="3">
    <source>
        <dbReference type="EMBL" id="UPV75669.1"/>
    </source>
</evidence>
<evidence type="ECO:0000256" key="2">
    <source>
        <dbReference type="SAM" id="Phobius"/>
    </source>
</evidence>
<keyword evidence="1 2" id="KW-0472">Membrane</keyword>
<dbReference type="PANTHER" id="PTHR34295">
    <property type="entry name" value="BIOTIN TRANSPORTER BIOY"/>
    <property type="match status" value="1"/>
</dbReference>
<organism evidence="3 4">
    <name type="scientific">Halorussus limi</name>
    <dbReference type="NCBI Taxonomy" id="2938695"/>
    <lineage>
        <taxon>Archaea</taxon>
        <taxon>Methanobacteriati</taxon>
        <taxon>Methanobacteriota</taxon>
        <taxon>Stenosarchaea group</taxon>
        <taxon>Halobacteria</taxon>
        <taxon>Halobacteriales</taxon>
        <taxon>Haladaptataceae</taxon>
        <taxon>Halorussus</taxon>
    </lineage>
</organism>
<feature type="transmembrane region" description="Helical" evidence="2">
    <location>
        <begin position="162"/>
        <end position="186"/>
    </location>
</feature>
<proteinExistence type="inferred from homology"/>
<dbReference type="GO" id="GO:0015225">
    <property type="term" value="F:biotin transmembrane transporter activity"/>
    <property type="evidence" value="ECO:0007669"/>
    <property type="project" value="UniProtKB-UniRule"/>
</dbReference>
<reference evidence="3 4" key="1">
    <citation type="submission" date="2022-04" db="EMBL/GenBank/DDBJ databases">
        <title>Diverse halophilic archaea isolated from saline environments.</title>
        <authorList>
            <person name="Cui H.-L."/>
        </authorList>
    </citation>
    <scope>NUCLEOTIDE SEQUENCE [LARGE SCALE GENOMIC DNA]</scope>
    <source>
        <strain evidence="3 4">XZYJT49</strain>
    </source>
</reference>
<name>A0A8U0HXV7_9EURY</name>
<gene>
    <name evidence="3" type="ORF">M0R89_06285</name>
</gene>
<protein>
    <submittedName>
        <fullName evidence="3">Biotin transporter BioY</fullName>
    </submittedName>
</protein>
<keyword evidence="1" id="KW-1003">Cell membrane</keyword>
<evidence type="ECO:0000313" key="4">
    <source>
        <dbReference type="Proteomes" id="UP000830729"/>
    </source>
</evidence>
<dbReference type="PIRSF" id="PIRSF016661">
    <property type="entry name" value="BioY"/>
    <property type="match status" value="1"/>
</dbReference>
<dbReference type="Gene3D" id="1.10.1760.20">
    <property type="match status" value="1"/>
</dbReference>
<dbReference type="GO" id="GO:0005886">
    <property type="term" value="C:plasma membrane"/>
    <property type="evidence" value="ECO:0007669"/>
    <property type="project" value="UniProtKB-SubCell"/>
</dbReference>
<keyword evidence="2" id="KW-1133">Transmembrane helix</keyword>
<dbReference type="KEGG" id="halx:M0R89_06285"/>
<dbReference type="PANTHER" id="PTHR34295:SF1">
    <property type="entry name" value="BIOTIN TRANSPORTER BIOY"/>
    <property type="match status" value="1"/>
</dbReference>
<dbReference type="AlphaFoldDB" id="A0A8U0HXV7"/>
<comment type="subcellular location">
    <subcellularLocation>
        <location evidence="1">Cell membrane</location>
        <topology evidence="1">Multi-pass membrane protein</topology>
    </subcellularLocation>
</comment>
<feature type="transmembrane region" description="Helical" evidence="2">
    <location>
        <begin position="101"/>
        <end position="122"/>
    </location>
</feature>
<feature type="transmembrane region" description="Helical" evidence="2">
    <location>
        <begin position="134"/>
        <end position="156"/>
    </location>
</feature>
<dbReference type="GeneID" id="72184790"/>
<dbReference type="Pfam" id="PF02632">
    <property type="entry name" value="BioY"/>
    <property type="match status" value="1"/>
</dbReference>
<accession>A0A8U0HXV7</accession>
<dbReference type="Proteomes" id="UP000830729">
    <property type="component" value="Chromosome"/>
</dbReference>
<dbReference type="EMBL" id="CP096659">
    <property type="protein sequence ID" value="UPV75669.1"/>
    <property type="molecule type" value="Genomic_DNA"/>
</dbReference>
<feature type="transmembrane region" description="Helical" evidence="2">
    <location>
        <begin position="71"/>
        <end position="95"/>
    </location>
</feature>
<keyword evidence="2" id="KW-0812">Transmembrane</keyword>
<sequence length="194" mass="19555">MSTDTASVELVGEETAENVARAALLAALTGAFAYVSFPNPLSPAPVSLQVLGVFLAGLLLGPLWGGVSMALYLAAGAVGAPVFAGGSAGLAVLWIQPTSGYLWSYPVAAFVVGAIAHGGLRLRESVPRSVPRLVGAMVVGTAIIYAVGVVVMAFVLDMTLRAAFLAGAAAFIPAEAFKIAAAVGVVRSDQIVAE</sequence>
<comment type="similarity">
    <text evidence="1">Belongs to the BioY family.</text>
</comment>